<gene>
    <name evidence="2" type="ORF">LJD61_03095</name>
</gene>
<evidence type="ECO:0008006" key="4">
    <source>
        <dbReference type="Google" id="ProtNLM"/>
    </source>
</evidence>
<feature type="transmembrane region" description="Helical" evidence="1">
    <location>
        <begin position="108"/>
        <end position="132"/>
    </location>
</feature>
<reference evidence="2 3" key="1">
    <citation type="submission" date="2021-10" db="EMBL/GenBank/DDBJ databases">
        <title>Lutispora strain m25 sp. nov., a thermophilic, non-spore-forming bacterium isolated from a lab-scale methanogenic bioreactor digesting anaerobic sludge.</title>
        <authorList>
            <person name="El Houari A."/>
            <person name="Mcdonald J."/>
        </authorList>
    </citation>
    <scope>NUCLEOTIDE SEQUENCE [LARGE SCALE GENOMIC DNA]</scope>
    <source>
        <strain evidence="3">m25</strain>
    </source>
</reference>
<organism evidence="2 3">
    <name type="scientific">Lutispora saccharofermentans</name>
    <dbReference type="NCBI Taxonomy" id="3024236"/>
    <lineage>
        <taxon>Bacteria</taxon>
        <taxon>Bacillati</taxon>
        <taxon>Bacillota</taxon>
        <taxon>Clostridia</taxon>
        <taxon>Lutisporales</taxon>
        <taxon>Lutisporaceae</taxon>
        <taxon>Lutispora</taxon>
    </lineage>
</organism>
<name>A0ABT1NBA9_9FIRM</name>
<dbReference type="Pfam" id="PF16949">
    <property type="entry name" value="ABC_tran_2"/>
    <property type="match status" value="1"/>
</dbReference>
<sequence>MNNMLKLAKILLKTNFKFNKKSIALGALIAISMLPMAALIWTGAWEGYSVMASVGQQGIILWTAISLVSLVTFILGIFFIMGVFYYSNDIELLLPLPLKSWQILGAKFATVLVYEYMTQLVFFLPVLVSYGIKDKANLLYYIYGMIAYLLLPIVPLVFSSFLSIFVMRSFKFVKNKDRMKTISGIVAMAMAIGFNMIIQKFSGRLGNPEDMMRLLQQGNNSLLSKSQDIFIINRFMTMALTDYRELLGSIGSMALAIAGAAAFIGLFLYIGEKFYFKGVIGLTESAPAKRPKSGAAKRGLYRKLGALSAFRAKELKLLYRSPVYFMNCILMNFLWPVFMLIPFFAGEEDLGDIRELGKYLEDPGVLPYIFAGAAAAALFIGASNMISSTAISREGKSLYVSKYLPVDYKTQINAKVQTGMLMGLVGMLMAFIVLWLVLSFPIYLIFAALLMSLPCIFFINYAGIMIDLKFPKLNWDNEQKAVKQNMNGLLNMLISAAFGALNFGLVVWLRLDYIYAFIVIFGFYIIADMLLYKFVTSYGPRLYKEL</sequence>
<keyword evidence="3" id="KW-1185">Reference proteome</keyword>
<dbReference type="InterPro" id="IPR031599">
    <property type="entry name" value="ABC_tran_2"/>
</dbReference>
<feature type="transmembrane region" description="Helical" evidence="1">
    <location>
        <begin position="246"/>
        <end position="270"/>
    </location>
</feature>
<feature type="transmembrane region" description="Helical" evidence="1">
    <location>
        <begin position="365"/>
        <end position="386"/>
    </location>
</feature>
<dbReference type="Proteomes" id="UP001651880">
    <property type="component" value="Unassembled WGS sequence"/>
</dbReference>
<feature type="transmembrane region" description="Helical" evidence="1">
    <location>
        <begin position="419"/>
        <end position="438"/>
    </location>
</feature>
<evidence type="ECO:0000313" key="2">
    <source>
        <dbReference type="EMBL" id="MCQ1528533.1"/>
    </source>
</evidence>
<feature type="transmembrane region" description="Helical" evidence="1">
    <location>
        <begin position="514"/>
        <end position="535"/>
    </location>
</feature>
<evidence type="ECO:0000256" key="1">
    <source>
        <dbReference type="SAM" id="Phobius"/>
    </source>
</evidence>
<feature type="transmembrane region" description="Helical" evidence="1">
    <location>
        <begin position="179"/>
        <end position="198"/>
    </location>
</feature>
<evidence type="ECO:0000313" key="3">
    <source>
        <dbReference type="Proteomes" id="UP001651880"/>
    </source>
</evidence>
<keyword evidence="1" id="KW-0812">Transmembrane</keyword>
<feature type="transmembrane region" description="Helical" evidence="1">
    <location>
        <begin position="444"/>
        <end position="468"/>
    </location>
</feature>
<feature type="transmembrane region" description="Helical" evidence="1">
    <location>
        <begin position="59"/>
        <end position="87"/>
    </location>
</feature>
<feature type="transmembrane region" description="Helical" evidence="1">
    <location>
        <begin position="138"/>
        <end position="167"/>
    </location>
</feature>
<keyword evidence="1" id="KW-1133">Transmembrane helix</keyword>
<protein>
    <recommendedName>
        <fullName evidence="4">ABC-2 type transport system permease protein</fullName>
    </recommendedName>
</protein>
<feature type="transmembrane region" description="Helical" evidence="1">
    <location>
        <begin position="489"/>
        <end position="508"/>
    </location>
</feature>
<keyword evidence="1" id="KW-0472">Membrane</keyword>
<dbReference type="EMBL" id="JAJEKE010000002">
    <property type="protein sequence ID" value="MCQ1528533.1"/>
    <property type="molecule type" value="Genomic_DNA"/>
</dbReference>
<comment type="caution">
    <text evidence="2">The sequence shown here is derived from an EMBL/GenBank/DDBJ whole genome shotgun (WGS) entry which is preliminary data.</text>
</comment>
<dbReference type="RefSeq" id="WP_255226055.1">
    <property type="nucleotide sequence ID" value="NZ_JAJEKE010000002.1"/>
</dbReference>
<accession>A0ABT1NBA9</accession>
<feature type="transmembrane region" description="Helical" evidence="1">
    <location>
        <begin position="323"/>
        <end position="345"/>
    </location>
</feature>
<feature type="transmembrane region" description="Helical" evidence="1">
    <location>
        <begin position="21"/>
        <end position="44"/>
    </location>
</feature>
<proteinExistence type="predicted"/>